<accession>A0AAV9MIE8</accession>
<sequence length="59" mass="6684">MTVLVAQVPSFTLEPSKGNTQVGRIKGNFDQKVFTLFEKLGYNFSNPAKLGKLTEEDYW</sequence>
<keyword evidence="2" id="KW-1185">Reference proteome</keyword>
<protein>
    <submittedName>
        <fullName evidence="1">Uncharacterized protein</fullName>
    </submittedName>
</protein>
<dbReference type="AlphaFoldDB" id="A0AAV9MIE8"/>
<reference evidence="1 2" key="1">
    <citation type="submission" date="2023-10" db="EMBL/GenBank/DDBJ databases">
        <title>Genome-Wide Identification Analysis in wild type Solanum Pinnatisectum Reveals Some Genes Defensing Phytophthora Infestans.</title>
        <authorList>
            <person name="Sun C."/>
        </authorList>
    </citation>
    <scope>NUCLEOTIDE SEQUENCE [LARGE SCALE GENOMIC DNA]</scope>
    <source>
        <strain evidence="1">LQN</strain>
        <tissue evidence="1">Leaf</tissue>
    </source>
</reference>
<dbReference type="Proteomes" id="UP001311915">
    <property type="component" value="Unassembled WGS sequence"/>
</dbReference>
<evidence type="ECO:0000313" key="2">
    <source>
        <dbReference type="Proteomes" id="UP001311915"/>
    </source>
</evidence>
<proteinExistence type="predicted"/>
<evidence type="ECO:0000313" key="1">
    <source>
        <dbReference type="EMBL" id="KAK4737613.1"/>
    </source>
</evidence>
<gene>
    <name evidence="1" type="ORF">R3W88_001310</name>
</gene>
<name>A0AAV9MIE8_9SOLN</name>
<dbReference type="EMBL" id="JAWPEI010000001">
    <property type="protein sequence ID" value="KAK4737613.1"/>
    <property type="molecule type" value="Genomic_DNA"/>
</dbReference>
<comment type="caution">
    <text evidence="1">The sequence shown here is derived from an EMBL/GenBank/DDBJ whole genome shotgun (WGS) entry which is preliminary data.</text>
</comment>
<organism evidence="1 2">
    <name type="scientific">Solanum pinnatisectum</name>
    <name type="common">tansyleaf nightshade</name>
    <dbReference type="NCBI Taxonomy" id="50273"/>
    <lineage>
        <taxon>Eukaryota</taxon>
        <taxon>Viridiplantae</taxon>
        <taxon>Streptophyta</taxon>
        <taxon>Embryophyta</taxon>
        <taxon>Tracheophyta</taxon>
        <taxon>Spermatophyta</taxon>
        <taxon>Magnoliopsida</taxon>
        <taxon>eudicotyledons</taxon>
        <taxon>Gunneridae</taxon>
        <taxon>Pentapetalae</taxon>
        <taxon>asterids</taxon>
        <taxon>lamiids</taxon>
        <taxon>Solanales</taxon>
        <taxon>Solanaceae</taxon>
        <taxon>Solanoideae</taxon>
        <taxon>Solaneae</taxon>
        <taxon>Solanum</taxon>
    </lineage>
</organism>